<dbReference type="EMBL" id="FTNF01000012">
    <property type="protein sequence ID" value="SIR58428.1"/>
    <property type="molecule type" value="Genomic_DNA"/>
</dbReference>
<proteinExistence type="predicted"/>
<sequence length="171" mass="18604">MTAHALAGALADDVRRRVFAAITLGATGTVQIADRASLPARQVVTALRRLTAAGLVVEAGGAFTVDEARLRELARTPQPTRPASSPEETVLRTFVRDGVLVGLPAQRSRRRIVLEHIAQRSFAPGTPYPESAVNEALRPWCADGGSDHVTLRRYLVDELLLTREQGVYRRS</sequence>
<dbReference type="SUPFAM" id="SSF46785">
    <property type="entry name" value="Winged helix' DNA-binding domain"/>
    <property type="match status" value="1"/>
</dbReference>
<dbReference type="Proteomes" id="UP000186004">
    <property type="component" value="Unassembled WGS sequence"/>
</dbReference>
<dbReference type="InterPro" id="IPR036390">
    <property type="entry name" value="WH_DNA-bd_sf"/>
</dbReference>
<keyword evidence="3" id="KW-1185">Reference proteome</keyword>
<dbReference type="InterPro" id="IPR036388">
    <property type="entry name" value="WH-like_DNA-bd_sf"/>
</dbReference>
<dbReference type="InterPro" id="IPR018656">
    <property type="entry name" value="DUF2087"/>
</dbReference>
<accession>A0A1N7C4B9</accession>
<dbReference type="Pfam" id="PF09860">
    <property type="entry name" value="DUF2087"/>
    <property type="match status" value="1"/>
</dbReference>
<dbReference type="Gene3D" id="1.10.10.10">
    <property type="entry name" value="Winged helix-like DNA-binding domain superfamily/Winged helix DNA-binding domain"/>
    <property type="match status" value="1"/>
</dbReference>
<evidence type="ECO:0000259" key="1">
    <source>
        <dbReference type="Pfam" id="PF09860"/>
    </source>
</evidence>
<organism evidence="2 3">
    <name type="scientific">Micromonospora avicenniae</name>
    <dbReference type="NCBI Taxonomy" id="1198245"/>
    <lineage>
        <taxon>Bacteria</taxon>
        <taxon>Bacillati</taxon>
        <taxon>Actinomycetota</taxon>
        <taxon>Actinomycetes</taxon>
        <taxon>Micromonosporales</taxon>
        <taxon>Micromonosporaceae</taxon>
        <taxon>Micromonospora</taxon>
    </lineage>
</organism>
<dbReference type="RefSeq" id="WP_076471789.1">
    <property type="nucleotide sequence ID" value="NZ_FTNF01000012.1"/>
</dbReference>
<reference evidence="2 3" key="1">
    <citation type="submission" date="2017-01" db="EMBL/GenBank/DDBJ databases">
        <authorList>
            <person name="Mah S.A."/>
            <person name="Swanson W.J."/>
            <person name="Moy G.W."/>
            <person name="Vacquier V.D."/>
        </authorList>
    </citation>
    <scope>NUCLEOTIDE SEQUENCE [LARGE SCALE GENOMIC DNA]</scope>
    <source>
        <strain evidence="2 3">DSM 45758</strain>
    </source>
</reference>
<dbReference type="OrthoDB" id="529288at2"/>
<dbReference type="STRING" id="1198245.SAMN05444858_112111"/>
<feature type="domain" description="DUF2087" evidence="1">
    <location>
        <begin position="100"/>
        <end position="170"/>
    </location>
</feature>
<evidence type="ECO:0000313" key="2">
    <source>
        <dbReference type="EMBL" id="SIR58428.1"/>
    </source>
</evidence>
<evidence type="ECO:0000313" key="3">
    <source>
        <dbReference type="Proteomes" id="UP000186004"/>
    </source>
</evidence>
<gene>
    <name evidence="2" type="ORF">SAMN05444858_112111</name>
</gene>
<dbReference type="AlphaFoldDB" id="A0A1N7C4B9"/>
<protein>
    <recommendedName>
        <fullName evidence="1">DUF2087 domain-containing protein</fullName>
    </recommendedName>
</protein>
<name>A0A1N7C4B9_9ACTN</name>